<evidence type="ECO:0000313" key="3">
    <source>
        <dbReference type="Proteomes" id="UP001218218"/>
    </source>
</evidence>
<name>A0AAD6ZNY7_9AGAR</name>
<reference evidence="2" key="1">
    <citation type="submission" date="2023-03" db="EMBL/GenBank/DDBJ databases">
        <title>Massive genome expansion in bonnet fungi (Mycena s.s.) driven by repeated elements and novel gene families across ecological guilds.</title>
        <authorList>
            <consortium name="Lawrence Berkeley National Laboratory"/>
            <person name="Harder C.B."/>
            <person name="Miyauchi S."/>
            <person name="Viragh M."/>
            <person name="Kuo A."/>
            <person name="Thoen E."/>
            <person name="Andreopoulos B."/>
            <person name="Lu D."/>
            <person name="Skrede I."/>
            <person name="Drula E."/>
            <person name="Henrissat B."/>
            <person name="Morin E."/>
            <person name="Kohler A."/>
            <person name="Barry K."/>
            <person name="LaButti K."/>
            <person name="Morin E."/>
            <person name="Salamov A."/>
            <person name="Lipzen A."/>
            <person name="Mereny Z."/>
            <person name="Hegedus B."/>
            <person name="Baldrian P."/>
            <person name="Stursova M."/>
            <person name="Weitz H."/>
            <person name="Taylor A."/>
            <person name="Grigoriev I.V."/>
            <person name="Nagy L.G."/>
            <person name="Martin F."/>
            <person name="Kauserud H."/>
        </authorList>
    </citation>
    <scope>NUCLEOTIDE SEQUENCE</scope>
    <source>
        <strain evidence="2">CBHHK002</strain>
    </source>
</reference>
<dbReference type="AlphaFoldDB" id="A0AAD6ZNY7"/>
<feature type="signal peptide" evidence="1">
    <location>
        <begin position="1"/>
        <end position="22"/>
    </location>
</feature>
<dbReference type="Proteomes" id="UP001218218">
    <property type="component" value="Unassembled WGS sequence"/>
</dbReference>
<sequence length="245" mass="27445">MFHIHLHLNSSPLLALLLLVNTKTPGLSPFDLRDTERGWLLSELGVIDFPRLVDFLALRDVEEVTELNQSICAKGFNDRTGVVVSRELREALPFSNAPTPIQGRSGTTHVGDDMTEGFRACGLLTKLNFDDSMHVTKCIADGILLAVKNERVKDRIESLAECSQYRIRRVGLNYSLAVWPGTRGMTMTLAKGFGEDKFRARCRITVGRDEGQGCQEPTVLNLAQEYSPHIDQNLYFVVPKRRTAE</sequence>
<comment type="caution">
    <text evidence="2">The sequence shown here is derived from an EMBL/GenBank/DDBJ whole genome shotgun (WGS) entry which is preliminary data.</text>
</comment>
<evidence type="ECO:0000256" key="1">
    <source>
        <dbReference type="SAM" id="SignalP"/>
    </source>
</evidence>
<evidence type="ECO:0000313" key="2">
    <source>
        <dbReference type="EMBL" id="KAJ7331356.1"/>
    </source>
</evidence>
<organism evidence="2 3">
    <name type="scientific">Mycena albidolilacea</name>
    <dbReference type="NCBI Taxonomy" id="1033008"/>
    <lineage>
        <taxon>Eukaryota</taxon>
        <taxon>Fungi</taxon>
        <taxon>Dikarya</taxon>
        <taxon>Basidiomycota</taxon>
        <taxon>Agaricomycotina</taxon>
        <taxon>Agaricomycetes</taxon>
        <taxon>Agaricomycetidae</taxon>
        <taxon>Agaricales</taxon>
        <taxon>Marasmiineae</taxon>
        <taxon>Mycenaceae</taxon>
        <taxon>Mycena</taxon>
    </lineage>
</organism>
<proteinExistence type="predicted"/>
<dbReference type="EMBL" id="JARIHO010000035">
    <property type="protein sequence ID" value="KAJ7331356.1"/>
    <property type="molecule type" value="Genomic_DNA"/>
</dbReference>
<feature type="chain" id="PRO_5041900966" evidence="1">
    <location>
        <begin position="23"/>
        <end position="245"/>
    </location>
</feature>
<accession>A0AAD6ZNY7</accession>
<protein>
    <submittedName>
        <fullName evidence="2">Uncharacterized protein</fullName>
    </submittedName>
</protein>
<gene>
    <name evidence="2" type="ORF">DFH08DRAFT_814666</name>
</gene>
<keyword evidence="3" id="KW-1185">Reference proteome</keyword>
<keyword evidence="1" id="KW-0732">Signal</keyword>